<comment type="caution">
    <text evidence="1">The sequence shown here is derived from an EMBL/GenBank/DDBJ whole genome shotgun (WGS) entry which is preliminary data.</text>
</comment>
<dbReference type="EMBL" id="LAZR01001741">
    <property type="protein sequence ID" value="KKN39830.1"/>
    <property type="molecule type" value="Genomic_DNA"/>
</dbReference>
<name>A0A0F9Q763_9ZZZZ</name>
<protein>
    <submittedName>
        <fullName evidence="1">Uncharacterized protein</fullName>
    </submittedName>
</protein>
<dbReference type="AlphaFoldDB" id="A0A0F9Q763"/>
<reference evidence="1" key="1">
    <citation type="journal article" date="2015" name="Nature">
        <title>Complex archaea that bridge the gap between prokaryotes and eukaryotes.</title>
        <authorList>
            <person name="Spang A."/>
            <person name="Saw J.H."/>
            <person name="Jorgensen S.L."/>
            <person name="Zaremba-Niedzwiedzka K."/>
            <person name="Martijn J."/>
            <person name="Lind A.E."/>
            <person name="van Eijk R."/>
            <person name="Schleper C."/>
            <person name="Guy L."/>
            <person name="Ettema T.J."/>
        </authorList>
    </citation>
    <scope>NUCLEOTIDE SEQUENCE</scope>
</reference>
<evidence type="ECO:0000313" key="1">
    <source>
        <dbReference type="EMBL" id="KKN39830.1"/>
    </source>
</evidence>
<gene>
    <name evidence="1" type="ORF">LCGC14_0739420</name>
</gene>
<organism evidence="1">
    <name type="scientific">marine sediment metagenome</name>
    <dbReference type="NCBI Taxonomy" id="412755"/>
    <lineage>
        <taxon>unclassified sequences</taxon>
        <taxon>metagenomes</taxon>
        <taxon>ecological metagenomes</taxon>
    </lineage>
</organism>
<proteinExistence type="predicted"/>
<sequence>MKKIVIISVILLGLFYVEYSSRQHDYYTNGPENGVYEEPDKWLAVNGDLPTITFGEDVDTGIWYSEPSLVFESVSMGFYETVDEYYAIVVEGQELLRITKW</sequence>
<accession>A0A0F9Q763</accession>